<feature type="region of interest" description="Disordered" evidence="1">
    <location>
        <begin position="135"/>
        <end position="177"/>
    </location>
</feature>
<name>Q8S2I9_ORYSJ</name>
<feature type="compositionally biased region" description="Basic residues" evidence="1">
    <location>
        <begin position="135"/>
        <end position="144"/>
    </location>
</feature>
<proteinExistence type="predicted"/>
<evidence type="ECO:0000256" key="1">
    <source>
        <dbReference type="SAM" id="MobiDB-lite"/>
    </source>
</evidence>
<feature type="compositionally biased region" description="Basic and acidic residues" evidence="1">
    <location>
        <begin position="14"/>
        <end position="24"/>
    </location>
</feature>
<gene>
    <name evidence="2" type="primary">OSJNBb0035I14.4</name>
</gene>
<reference evidence="2" key="1">
    <citation type="journal article" date="2002" name="Nature">
        <title>The genome sequence and structure of rice chromosome 1.</title>
        <authorList>
            <person name="Sasaki T."/>
            <person name="Matsumoto T."/>
            <person name="Yamamoto K."/>
            <person name="Sakata K."/>
            <person name="Baba T."/>
            <person name="Katayose Y."/>
            <person name="Wu J."/>
            <person name="Niimura Y."/>
            <person name="Cheng Z."/>
            <person name="Nagamura Y."/>
            <person name="Antonio B.A."/>
            <person name="Kanamori H."/>
            <person name="Hosokawa S."/>
            <person name="Masukawa M."/>
            <person name="Arikawa K."/>
            <person name="Chiden Y."/>
            <person name="Hayashi M."/>
            <person name="Okamoto M."/>
            <person name="Ando T."/>
            <person name="Aoki H."/>
            <person name="Arita K."/>
            <person name="Hamada M."/>
            <person name="Harada C."/>
            <person name="Hijishita S."/>
            <person name="Honda M."/>
            <person name="Ichikawa Y."/>
            <person name="Idonuma A."/>
            <person name="Iijima M."/>
            <person name="Ikeda M."/>
            <person name="Ikeno M."/>
            <person name="Itoh S."/>
            <person name="Itoh T."/>
            <person name="Itoh Y."/>
            <person name="Itoh Y."/>
            <person name="Iwabuchi A."/>
            <person name="Kamiya K."/>
            <person name="Karasawa W."/>
            <person name="Katagiri S."/>
            <person name="Kikuta A."/>
            <person name="Kobayashi N."/>
            <person name="Kono I."/>
            <person name="Machita K."/>
            <person name="Maehara T."/>
            <person name="Mizuno H."/>
            <person name="Mizubayashi T."/>
            <person name="Mukai Y."/>
            <person name="Nagasaki H."/>
            <person name="Nakashima M."/>
            <person name="Nakama Y."/>
            <person name="Nakamichi Y."/>
            <person name="Nakamura M."/>
            <person name="Namiki N."/>
            <person name="Negishi M."/>
            <person name="Ohta I."/>
            <person name="Ono N."/>
            <person name="Saji S."/>
            <person name="Sakai K."/>
            <person name="Shibata M."/>
            <person name="Shimokawa T."/>
            <person name="Shomura A."/>
            <person name="Song J."/>
            <person name="Takazaki Y."/>
            <person name="Terasawa K."/>
            <person name="Tsuji K."/>
            <person name="Waki K."/>
            <person name="Yamagata H."/>
            <person name="Yamane H."/>
            <person name="Yoshiki S."/>
            <person name="Yoshihara R."/>
            <person name="Yukawa K."/>
            <person name="Zhong H."/>
            <person name="Iwama H."/>
            <person name="Endo T."/>
            <person name="Ito H."/>
            <person name="Hahn J.H."/>
            <person name="Kim H.I."/>
            <person name="Eun M.Y."/>
            <person name="Yano M."/>
            <person name="Jiang J."/>
            <person name="Gojobori T."/>
        </authorList>
    </citation>
    <scope>NUCLEOTIDE SEQUENCE [LARGE SCALE GENOMIC DNA]</scope>
</reference>
<protein>
    <submittedName>
        <fullName evidence="2">Uncharacterized protein</fullName>
    </submittedName>
</protein>
<dbReference type="AlphaFoldDB" id="Q8S2I9"/>
<dbReference type="EMBL" id="AP003220">
    <property type="protein sequence ID" value="BAB89472.1"/>
    <property type="molecule type" value="Genomic_DNA"/>
</dbReference>
<accession>Q8S2I9</accession>
<dbReference type="Proteomes" id="UP000817658">
    <property type="component" value="Chromosome 1"/>
</dbReference>
<organism evidence="2">
    <name type="scientific">Oryza sativa subsp. japonica</name>
    <name type="common">Rice</name>
    <dbReference type="NCBI Taxonomy" id="39947"/>
    <lineage>
        <taxon>Eukaryota</taxon>
        <taxon>Viridiplantae</taxon>
        <taxon>Streptophyta</taxon>
        <taxon>Embryophyta</taxon>
        <taxon>Tracheophyta</taxon>
        <taxon>Spermatophyta</taxon>
        <taxon>Magnoliopsida</taxon>
        <taxon>Liliopsida</taxon>
        <taxon>Poales</taxon>
        <taxon>Poaceae</taxon>
        <taxon>BOP clade</taxon>
        <taxon>Oryzoideae</taxon>
        <taxon>Oryzeae</taxon>
        <taxon>Oryzinae</taxon>
        <taxon>Oryza</taxon>
        <taxon>Oryza sativa</taxon>
    </lineage>
</organism>
<feature type="region of interest" description="Disordered" evidence="1">
    <location>
        <begin position="14"/>
        <end position="48"/>
    </location>
</feature>
<sequence length="215" mass="24089">MTYPYDDFGGHKDYSTSYDKETAPRQHARPGTYYRRPRRARPSLSHGHTGAVRSFLSLLNRCTWQGTMKKEEDGKMMKKALMDVAHAATAWLNGTVARPPQPHMHKAIALSRLREPIASNRATVPGCIRARRIQPRRHARRPGRARPPAACSAGHSRRRPPTMATRPLRRSHSTSIRSVDCPPRPWCPLAAVTPHLAPPPPYANRAGRCSWSGVT</sequence>
<evidence type="ECO:0000313" key="2">
    <source>
        <dbReference type="EMBL" id="BAB89472.1"/>
    </source>
</evidence>